<dbReference type="InterPro" id="IPR004358">
    <property type="entry name" value="Sig_transdc_His_kin-like_C"/>
</dbReference>
<dbReference type="PRINTS" id="PR00344">
    <property type="entry name" value="BCTRLSENSOR"/>
</dbReference>
<comment type="caution">
    <text evidence="11">The sequence shown here is derived from an EMBL/GenBank/DDBJ whole genome shotgun (WGS) entry which is preliminary data.</text>
</comment>
<protein>
    <recommendedName>
        <fullName evidence="2">histidine kinase</fullName>
        <ecNumber evidence="2">2.7.13.3</ecNumber>
    </recommendedName>
</protein>
<dbReference type="Pfam" id="PF01584">
    <property type="entry name" value="CheW"/>
    <property type="match status" value="1"/>
</dbReference>
<evidence type="ECO:0000259" key="10">
    <source>
        <dbReference type="PROSITE" id="PS50894"/>
    </source>
</evidence>
<evidence type="ECO:0000256" key="7">
    <source>
        <dbReference type="SAM" id="MobiDB-lite"/>
    </source>
</evidence>
<feature type="compositionally biased region" description="Basic and acidic residues" evidence="7">
    <location>
        <begin position="185"/>
        <end position="196"/>
    </location>
</feature>
<reference evidence="11 12" key="1">
    <citation type="submission" date="2020-06" db="EMBL/GenBank/DDBJ databases">
        <title>High-quality draft genome of sulfate reducer Desulfobacter latus type strain AcrS2 isolated from marine sediment.</title>
        <authorList>
            <person name="Hoppe M."/>
            <person name="Larsen C.K."/>
            <person name="Marshall I.P.G."/>
            <person name="Schramm A."/>
            <person name="Marietou A.G."/>
        </authorList>
    </citation>
    <scope>NUCLEOTIDE SEQUENCE [LARGE SCALE GENOMIC DNA]</scope>
    <source>
        <strain evidence="11 12">AcRS2</strain>
    </source>
</reference>
<evidence type="ECO:0000259" key="9">
    <source>
        <dbReference type="PROSITE" id="PS50851"/>
    </source>
</evidence>
<evidence type="ECO:0000256" key="1">
    <source>
        <dbReference type="ARBA" id="ARBA00000085"/>
    </source>
</evidence>
<feature type="region of interest" description="Disordered" evidence="7">
    <location>
        <begin position="185"/>
        <end position="231"/>
    </location>
</feature>
<dbReference type="InterPro" id="IPR008207">
    <property type="entry name" value="Sig_transdc_His_kin_Hpt_dom"/>
</dbReference>
<dbReference type="SUPFAM" id="SSF50341">
    <property type="entry name" value="CheW-like"/>
    <property type="match status" value="1"/>
</dbReference>
<feature type="domain" description="HPt" evidence="10">
    <location>
        <begin position="6"/>
        <end position="111"/>
    </location>
</feature>
<evidence type="ECO:0000256" key="5">
    <source>
        <dbReference type="ARBA" id="ARBA00022777"/>
    </source>
</evidence>
<dbReference type="Gene3D" id="3.30.565.10">
    <property type="entry name" value="Histidine kinase-like ATPase, C-terminal domain"/>
    <property type="match status" value="1"/>
</dbReference>
<feature type="domain" description="CheW-like" evidence="9">
    <location>
        <begin position="493"/>
        <end position="634"/>
    </location>
</feature>
<evidence type="ECO:0000259" key="8">
    <source>
        <dbReference type="PROSITE" id="PS50109"/>
    </source>
</evidence>
<keyword evidence="3 6" id="KW-0597">Phosphoprotein</keyword>
<dbReference type="GO" id="GO:0006935">
    <property type="term" value="P:chemotaxis"/>
    <property type="evidence" value="ECO:0007669"/>
    <property type="project" value="InterPro"/>
</dbReference>
<evidence type="ECO:0000256" key="3">
    <source>
        <dbReference type="ARBA" id="ARBA00022553"/>
    </source>
</evidence>
<dbReference type="InterPro" id="IPR003594">
    <property type="entry name" value="HATPase_dom"/>
</dbReference>
<dbReference type="InterPro" id="IPR036061">
    <property type="entry name" value="CheW-like_dom_sf"/>
</dbReference>
<dbReference type="Pfam" id="PF02518">
    <property type="entry name" value="HATPase_c"/>
    <property type="match status" value="1"/>
</dbReference>
<name>A0A850T9F4_9BACT</name>
<organism evidence="11 12">
    <name type="scientific">Desulfobacter latus</name>
    <dbReference type="NCBI Taxonomy" id="2292"/>
    <lineage>
        <taxon>Bacteria</taxon>
        <taxon>Pseudomonadati</taxon>
        <taxon>Thermodesulfobacteriota</taxon>
        <taxon>Desulfobacteria</taxon>
        <taxon>Desulfobacterales</taxon>
        <taxon>Desulfobacteraceae</taxon>
        <taxon>Desulfobacter</taxon>
    </lineage>
</organism>
<dbReference type="GO" id="GO:0000155">
    <property type="term" value="F:phosphorelay sensor kinase activity"/>
    <property type="evidence" value="ECO:0007669"/>
    <property type="project" value="UniProtKB-ARBA"/>
</dbReference>
<comment type="catalytic activity">
    <reaction evidence="1">
        <text>ATP + protein L-histidine = ADP + protein N-phospho-L-histidine.</text>
        <dbReference type="EC" id="2.7.13.3"/>
    </reaction>
</comment>
<proteinExistence type="predicted"/>
<dbReference type="InterPro" id="IPR005467">
    <property type="entry name" value="His_kinase_dom"/>
</dbReference>
<accession>A0A850T9F4</accession>
<dbReference type="RefSeq" id="WP_178366605.1">
    <property type="nucleotide sequence ID" value="NZ_JACADJ010000026.1"/>
</dbReference>
<evidence type="ECO:0000313" key="11">
    <source>
        <dbReference type="EMBL" id="NWH05148.1"/>
    </source>
</evidence>
<gene>
    <name evidence="11" type="ORF">HXW94_09145</name>
</gene>
<dbReference type="PANTHER" id="PTHR43395">
    <property type="entry name" value="SENSOR HISTIDINE KINASE CHEA"/>
    <property type="match status" value="1"/>
</dbReference>
<evidence type="ECO:0000256" key="4">
    <source>
        <dbReference type="ARBA" id="ARBA00022679"/>
    </source>
</evidence>
<dbReference type="SUPFAM" id="SSF47226">
    <property type="entry name" value="Histidine-containing phosphotransfer domain, HPT domain"/>
    <property type="match status" value="1"/>
</dbReference>
<dbReference type="InterPro" id="IPR051315">
    <property type="entry name" value="Bact_Chemotaxis_CheA"/>
</dbReference>
<dbReference type="EC" id="2.7.13.3" evidence="2"/>
<dbReference type="PROSITE" id="PS50894">
    <property type="entry name" value="HPT"/>
    <property type="match status" value="1"/>
</dbReference>
<dbReference type="CDD" id="cd00088">
    <property type="entry name" value="HPT"/>
    <property type="match status" value="1"/>
</dbReference>
<dbReference type="Gene3D" id="1.20.120.160">
    <property type="entry name" value="HPT domain"/>
    <property type="match status" value="1"/>
</dbReference>
<dbReference type="SMART" id="SM00073">
    <property type="entry name" value="HPT"/>
    <property type="match status" value="1"/>
</dbReference>
<sequence length="638" mass="70601">MTEWKDLNIDEEIIEKFIEESLSGLDVLTPQLFNISEKGDEVIDAVFRWVHTVKGTSGFFNLTGLQQFSHRFETFLQQIKSGDIALEHTVNNIVTEGVDLIYDLLVGLKAKSVDIPDICDEFLNALDKQQAEHALNAIDQLISITDQLVSNKSFFSDQGIPMGIPQAVSILEKVITVSNLPASKKAEVPEGEKQESAQEASKPDPLPEEPVSLSPEPICPPPAEPESALKSVDLKEDTLRIGAGYLDDFTRKTEALVMDRNYLENLEREIKPHLPDRISRELGGGLVDLENNIAGLQKALFSIRSSRLNELFERLPRMIRQLEKDLDKPVELKIAGQDIEVDRSIISILADPLVHLIRNAVDHGLENKAERTHLGKPAIGLIQVVAAKTEEWLELRIQDDGKGIDPEKILAKAISKGIADKTKTYTNEEIYRFILAPGFSTAEKVTNVSGRGVGMDVVMSALKKQGGNIAIESTLGKGSVFKLLIPIKQGSLTKEVLLVEIDGQQYAVNHQCLKEIIRAEEIVYREHQSSAMLNHRNELIRIADMGRILHCNGTSAGKDRNQGRYLILEDENKNVIAARVDKTLGRLQVVIKPFDHELLKSNPLFEGTVVIGSGQPLLVISLVDAEVFSGNEATPLGT</sequence>
<dbReference type="PROSITE" id="PS50851">
    <property type="entry name" value="CHEW"/>
    <property type="match status" value="1"/>
</dbReference>
<feature type="modified residue" description="Phosphohistidine" evidence="6">
    <location>
        <position position="51"/>
    </location>
</feature>
<dbReference type="InterPro" id="IPR002545">
    <property type="entry name" value="CheW-lke_dom"/>
</dbReference>
<dbReference type="PROSITE" id="PS50109">
    <property type="entry name" value="HIS_KIN"/>
    <property type="match status" value="1"/>
</dbReference>
<evidence type="ECO:0000256" key="6">
    <source>
        <dbReference type="PROSITE-ProRule" id="PRU00110"/>
    </source>
</evidence>
<dbReference type="Pfam" id="PF01627">
    <property type="entry name" value="Hpt"/>
    <property type="match status" value="1"/>
</dbReference>
<dbReference type="SMART" id="SM00260">
    <property type="entry name" value="CheW"/>
    <property type="match status" value="1"/>
</dbReference>
<keyword evidence="12" id="KW-1185">Reference proteome</keyword>
<evidence type="ECO:0000256" key="2">
    <source>
        <dbReference type="ARBA" id="ARBA00012438"/>
    </source>
</evidence>
<dbReference type="InterPro" id="IPR036641">
    <property type="entry name" value="HPT_dom_sf"/>
</dbReference>
<keyword evidence="5" id="KW-0418">Kinase</keyword>
<feature type="domain" description="Histidine kinase" evidence="8">
    <location>
        <begin position="286"/>
        <end position="489"/>
    </location>
</feature>
<dbReference type="AlphaFoldDB" id="A0A850T9F4"/>
<evidence type="ECO:0000313" key="12">
    <source>
        <dbReference type="Proteomes" id="UP000553343"/>
    </source>
</evidence>
<dbReference type="Proteomes" id="UP000553343">
    <property type="component" value="Unassembled WGS sequence"/>
</dbReference>
<keyword evidence="4" id="KW-0808">Transferase</keyword>
<dbReference type="SUPFAM" id="SSF55874">
    <property type="entry name" value="ATPase domain of HSP90 chaperone/DNA topoisomerase II/histidine kinase"/>
    <property type="match status" value="1"/>
</dbReference>
<dbReference type="InterPro" id="IPR036890">
    <property type="entry name" value="HATPase_C_sf"/>
</dbReference>
<dbReference type="FunFam" id="3.30.565.10:FF:000016">
    <property type="entry name" value="Chemotaxis protein CheA, putative"/>
    <property type="match status" value="1"/>
</dbReference>
<dbReference type="EMBL" id="JACADJ010000026">
    <property type="protein sequence ID" value="NWH05148.1"/>
    <property type="molecule type" value="Genomic_DNA"/>
</dbReference>
<dbReference type="Gene3D" id="2.30.30.40">
    <property type="entry name" value="SH3 Domains"/>
    <property type="match status" value="1"/>
</dbReference>
<dbReference type="PANTHER" id="PTHR43395:SF1">
    <property type="entry name" value="CHEMOTAXIS PROTEIN CHEA"/>
    <property type="match status" value="1"/>
</dbReference>
<dbReference type="SMART" id="SM00387">
    <property type="entry name" value="HATPase_c"/>
    <property type="match status" value="1"/>
</dbReference>